<accession>B4M737</accession>
<dbReference type="AlphaFoldDB" id="B4M737"/>
<comment type="similarity">
    <text evidence="1">Belongs to the V-ATPase F subunit family.</text>
</comment>
<dbReference type="EC" id="3.6.3.14" evidence="6"/>
<dbReference type="PANTHER" id="PTHR13861:SF2">
    <property type="entry name" value="V-TYPE PROTON ATPASE SUBUNIT F"/>
    <property type="match status" value="1"/>
</dbReference>
<keyword evidence="2" id="KW-0813">Transport</keyword>
<protein>
    <submittedName>
        <fullName evidence="6">Uncharacterized protein, isoform A</fullName>
        <ecNumber evidence="6">3.6.3.14</ecNumber>
    </submittedName>
</protein>
<evidence type="ECO:0000256" key="1">
    <source>
        <dbReference type="ARBA" id="ARBA00010148"/>
    </source>
</evidence>
<keyword evidence="7" id="KW-1185">Reference proteome</keyword>
<evidence type="ECO:0000256" key="3">
    <source>
        <dbReference type="ARBA" id="ARBA00022781"/>
    </source>
</evidence>
<dbReference type="EMBL" id="CH940653">
    <property type="protein sequence ID" value="EDW62604.1"/>
    <property type="molecule type" value="Genomic_DNA"/>
</dbReference>
<dbReference type="HOGENOM" id="CLU_130067_0_0_1"/>
<keyword evidence="6" id="KW-0378">Hydrolase</keyword>
<dbReference type="Gene3D" id="3.40.50.10580">
    <property type="entry name" value="ATPase, V1 complex, subunit F"/>
    <property type="match status" value="1"/>
</dbReference>
<dbReference type="PANTHER" id="PTHR13861">
    <property type="entry name" value="VACUOLAR ATP SYNTHASE SUBUNIT F"/>
    <property type="match status" value="1"/>
</dbReference>
<dbReference type="FunCoup" id="B4M737">
    <property type="interactions" value="270"/>
</dbReference>
<dbReference type="OMA" id="GIGYHRE"/>
<feature type="compositionally biased region" description="Basic and acidic residues" evidence="5">
    <location>
        <begin position="1"/>
        <end position="13"/>
    </location>
</feature>
<dbReference type="InterPro" id="IPR008218">
    <property type="entry name" value="ATPase_V1-cplx_f_g_su"/>
</dbReference>
<evidence type="ECO:0000313" key="6">
    <source>
        <dbReference type="EMBL" id="EDW62604.1"/>
    </source>
</evidence>
<dbReference type="PhylomeDB" id="B4M737"/>
<evidence type="ECO:0000256" key="5">
    <source>
        <dbReference type="SAM" id="MobiDB-lite"/>
    </source>
</evidence>
<name>B4M737_DROVI</name>
<gene>
    <name evidence="6" type="primary">Dvir\GJ16910</name>
    <name evidence="6" type="ORF">Dvir_GJ16910</name>
</gene>
<evidence type="ECO:0000256" key="4">
    <source>
        <dbReference type="ARBA" id="ARBA00023065"/>
    </source>
</evidence>
<dbReference type="InParanoid" id="B4M737"/>
<keyword evidence="3" id="KW-0375">Hydrogen ion transport</keyword>
<keyword evidence="4" id="KW-0406">Ion transport</keyword>
<dbReference type="InterPro" id="IPR036906">
    <property type="entry name" value="ATPase_V1_fsu_sf"/>
</dbReference>
<dbReference type="KEGG" id="dvi:6633714"/>
<reference evidence="6 7" key="1">
    <citation type="journal article" date="2007" name="Nature">
        <title>Evolution of genes and genomes on the Drosophila phylogeny.</title>
        <authorList>
            <consortium name="Drosophila 12 Genomes Consortium"/>
            <person name="Clark A.G."/>
            <person name="Eisen M.B."/>
            <person name="Smith D.R."/>
            <person name="Bergman C.M."/>
            <person name="Oliver B."/>
            <person name="Markow T.A."/>
            <person name="Kaufman T.C."/>
            <person name="Kellis M."/>
            <person name="Gelbart W."/>
            <person name="Iyer V.N."/>
            <person name="Pollard D.A."/>
            <person name="Sackton T.B."/>
            <person name="Larracuente A.M."/>
            <person name="Singh N.D."/>
            <person name="Abad J.P."/>
            <person name="Abt D.N."/>
            <person name="Adryan B."/>
            <person name="Aguade M."/>
            <person name="Akashi H."/>
            <person name="Anderson W.W."/>
            <person name="Aquadro C.F."/>
            <person name="Ardell D.H."/>
            <person name="Arguello R."/>
            <person name="Artieri C.G."/>
            <person name="Barbash D.A."/>
            <person name="Barker D."/>
            <person name="Barsanti P."/>
            <person name="Batterham P."/>
            <person name="Batzoglou S."/>
            <person name="Begun D."/>
            <person name="Bhutkar A."/>
            <person name="Blanco E."/>
            <person name="Bosak S.A."/>
            <person name="Bradley R.K."/>
            <person name="Brand A.D."/>
            <person name="Brent M.R."/>
            <person name="Brooks A.N."/>
            <person name="Brown R.H."/>
            <person name="Butlin R.K."/>
            <person name="Caggese C."/>
            <person name="Calvi B.R."/>
            <person name="Bernardo de Carvalho A."/>
            <person name="Caspi A."/>
            <person name="Castrezana S."/>
            <person name="Celniker S.E."/>
            <person name="Chang J.L."/>
            <person name="Chapple C."/>
            <person name="Chatterji S."/>
            <person name="Chinwalla A."/>
            <person name="Civetta A."/>
            <person name="Clifton S.W."/>
            <person name="Comeron J.M."/>
            <person name="Costello J.C."/>
            <person name="Coyne J.A."/>
            <person name="Daub J."/>
            <person name="David R.G."/>
            <person name="Delcher A.L."/>
            <person name="Delehaunty K."/>
            <person name="Do C.B."/>
            <person name="Ebling H."/>
            <person name="Edwards K."/>
            <person name="Eickbush T."/>
            <person name="Evans J.D."/>
            <person name="Filipski A."/>
            <person name="Findeiss S."/>
            <person name="Freyhult E."/>
            <person name="Fulton L."/>
            <person name="Fulton R."/>
            <person name="Garcia A.C."/>
            <person name="Gardiner A."/>
            <person name="Garfield D.A."/>
            <person name="Garvin B.E."/>
            <person name="Gibson G."/>
            <person name="Gilbert D."/>
            <person name="Gnerre S."/>
            <person name="Godfrey J."/>
            <person name="Good R."/>
            <person name="Gotea V."/>
            <person name="Gravely B."/>
            <person name="Greenberg A.J."/>
            <person name="Griffiths-Jones S."/>
            <person name="Gross S."/>
            <person name="Guigo R."/>
            <person name="Gustafson E.A."/>
            <person name="Haerty W."/>
            <person name="Hahn M.W."/>
            <person name="Halligan D.L."/>
            <person name="Halpern A.L."/>
            <person name="Halter G.M."/>
            <person name="Han M.V."/>
            <person name="Heger A."/>
            <person name="Hillier L."/>
            <person name="Hinrichs A.S."/>
            <person name="Holmes I."/>
            <person name="Hoskins R.A."/>
            <person name="Hubisz M.J."/>
            <person name="Hultmark D."/>
            <person name="Huntley M.A."/>
            <person name="Jaffe D.B."/>
            <person name="Jagadeeshan S."/>
            <person name="Jeck W.R."/>
            <person name="Johnson J."/>
            <person name="Jones C.D."/>
            <person name="Jordan W.C."/>
            <person name="Karpen G.H."/>
            <person name="Kataoka E."/>
            <person name="Keightley P.D."/>
            <person name="Kheradpour P."/>
            <person name="Kirkness E.F."/>
            <person name="Koerich L.B."/>
            <person name="Kristiansen K."/>
            <person name="Kudrna D."/>
            <person name="Kulathinal R.J."/>
            <person name="Kumar S."/>
            <person name="Kwok R."/>
            <person name="Lander E."/>
            <person name="Langley C.H."/>
            <person name="Lapoint R."/>
            <person name="Lazzaro B.P."/>
            <person name="Lee S.J."/>
            <person name="Levesque L."/>
            <person name="Li R."/>
            <person name="Lin C.F."/>
            <person name="Lin M.F."/>
            <person name="Lindblad-Toh K."/>
            <person name="Llopart A."/>
            <person name="Long M."/>
            <person name="Low L."/>
            <person name="Lozovsky E."/>
            <person name="Lu J."/>
            <person name="Luo M."/>
            <person name="Machado C.A."/>
            <person name="Makalowski W."/>
            <person name="Marzo M."/>
            <person name="Matsuda M."/>
            <person name="Matzkin L."/>
            <person name="McAllister B."/>
            <person name="McBride C.S."/>
            <person name="McKernan B."/>
            <person name="McKernan K."/>
            <person name="Mendez-Lago M."/>
            <person name="Minx P."/>
            <person name="Mollenhauer M.U."/>
            <person name="Montooth K."/>
            <person name="Mount S.M."/>
            <person name="Mu X."/>
            <person name="Myers E."/>
            <person name="Negre B."/>
            <person name="Newfeld S."/>
            <person name="Nielsen R."/>
            <person name="Noor M.A."/>
            <person name="O'Grady P."/>
            <person name="Pachter L."/>
            <person name="Papaceit M."/>
            <person name="Parisi M.J."/>
            <person name="Parisi M."/>
            <person name="Parts L."/>
            <person name="Pedersen J.S."/>
            <person name="Pesole G."/>
            <person name="Phillippy A.M."/>
            <person name="Ponting C.P."/>
            <person name="Pop M."/>
            <person name="Porcelli D."/>
            <person name="Powell J.R."/>
            <person name="Prohaska S."/>
            <person name="Pruitt K."/>
            <person name="Puig M."/>
            <person name="Quesneville H."/>
            <person name="Ram K.R."/>
            <person name="Rand D."/>
            <person name="Rasmussen M.D."/>
            <person name="Reed L.K."/>
            <person name="Reenan R."/>
            <person name="Reily A."/>
            <person name="Remington K.A."/>
            <person name="Rieger T.T."/>
            <person name="Ritchie M.G."/>
            <person name="Robin C."/>
            <person name="Rogers Y.H."/>
            <person name="Rohde C."/>
            <person name="Rozas J."/>
            <person name="Rubenfield M.J."/>
            <person name="Ruiz A."/>
            <person name="Russo S."/>
            <person name="Salzberg S.L."/>
            <person name="Sanchez-Gracia A."/>
            <person name="Saranga D.J."/>
            <person name="Sato H."/>
            <person name="Schaeffer S.W."/>
            <person name="Schatz M.C."/>
            <person name="Schlenke T."/>
            <person name="Schwartz R."/>
            <person name="Segarra C."/>
            <person name="Singh R.S."/>
            <person name="Sirot L."/>
            <person name="Sirota M."/>
            <person name="Sisneros N.B."/>
            <person name="Smith C.D."/>
            <person name="Smith T.F."/>
            <person name="Spieth J."/>
            <person name="Stage D.E."/>
            <person name="Stark A."/>
            <person name="Stephan W."/>
            <person name="Strausberg R.L."/>
            <person name="Strempel S."/>
            <person name="Sturgill D."/>
            <person name="Sutton G."/>
            <person name="Sutton G.G."/>
            <person name="Tao W."/>
            <person name="Teichmann S."/>
            <person name="Tobari Y.N."/>
            <person name="Tomimura Y."/>
            <person name="Tsolas J.M."/>
            <person name="Valente V.L."/>
            <person name="Venter E."/>
            <person name="Venter J.C."/>
            <person name="Vicario S."/>
            <person name="Vieira F.G."/>
            <person name="Vilella A.J."/>
            <person name="Villasante A."/>
            <person name="Walenz B."/>
            <person name="Wang J."/>
            <person name="Wasserman M."/>
            <person name="Watts T."/>
            <person name="Wilson D."/>
            <person name="Wilson R.K."/>
            <person name="Wing R.A."/>
            <person name="Wolfner M.F."/>
            <person name="Wong A."/>
            <person name="Wong G.K."/>
            <person name="Wu C.I."/>
            <person name="Wu G."/>
            <person name="Yamamoto D."/>
            <person name="Yang H.P."/>
            <person name="Yang S.P."/>
            <person name="Yorke J.A."/>
            <person name="Yoshida K."/>
            <person name="Zdobnov E."/>
            <person name="Zhang P."/>
            <person name="Zhang Y."/>
            <person name="Zimin A.V."/>
            <person name="Baldwin J."/>
            <person name="Abdouelleil A."/>
            <person name="Abdulkadir J."/>
            <person name="Abebe A."/>
            <person name="Abera B."/>
            <person name="Abreu J."/>
            <person name="Acer S.C."/>
            <person name="Aftuck L."/>
            <person name="Alexander A."/>
            <person name="An P."/>
            <person name="Anderson E."/>
            <person name="Anderson S."/>
            <person name="Arachi H."/>
            <person name="Azer M."/>
            <person name="Bachantsang P."/>
            <person name="Barry A."/>
            <person name="Bayul T."/>
            <person name="Berlin A."/>
            <person name="Bessette D."/>
            <person name="Bloom T."/>
            <person name="Blye J."/>
            <person name="Boguslavskiy L."/>
            <person name="Bonnet C."/>
            <person name="Boukhgalter B."/>
            <person name="Bourzgui I."/>
            <person name="Brown A."/>
            <person name="Cahill P."/>
            <person name="Channer S."/>
            <person name="Cheshatsang Y."/>
            <person name="Chuda L."/>
            <person name="Citroen M."/>
            <person name="Collymore A."/>
            <person name="Cooke P."/>
            <person name="Costello M."/>
            <person name="D'Aco K."/>
            <person name="Daza R."/>
            <person name="De Haan G."/>
            <person name="DeGray S."/>
            <person name="DeMaso C."/>
            <person name="Dhargay N."/>
            <person name="Dooley K."/>
            <person name="Dooley E."/>
            <person name="Doricent M."/>
            <person name="Dorje P."/>
            <person name="Dorjee K."/>
            <person name="Dupes A."/>
            <person name="Elong R."/>
            <person name="Falk J."/>
            <person name="Farina A."/>
            <person name="Faro S."/>
            <person name="Ferguson D."/>
            <person name="Fisher S."/>
            <person name="Foley C.D."/>
            <person name="Franke A."/>
            <person name="Friedrich D."/>
            <person name="Gadbois L."/>
            <person name="Gearin G."/>
            <person name="Gearin C.R."/>
            <person name="Giannoukos G."/>
            <person name="Goode T."/>
            <person name="Graham J."/>
            <person name="Grandbois E."/>
            <person name="Grewal S."/>
            <person name="Gyaltsen K."/>
            <person name="Hafez N."/>
            <person name="Hagos B."/>
            <person name="Hall J."/>
            <person name="Henson C."/>
            <person name="Hollinger A."/>
            <person name="Honan T."/>
            <person name="Huard M.D."/>
            <person name="Hughes L."/>
            <person name="Hurhula B."/>
            <person name="Husby M.E."/>
            <person name="Kamat A."/>
            <person name="Kanga B."/>
            <person name="Kashin S."/>
            <person name="Khazanovich D."/>
            <person name="Kisner P."/>
            <person name="Lance K."/>
            <person name="Lara M."/>
            <person name="Lee W."/>
            <person name="Lennon N."/>
            <person name="Letendre F."/>
            <person name="LeVine R."/>
            <person name="Lipovsky A."/>
            <person name="Liu X."/>
            <person name="Liu J."/>
            <person name="Liu S."/>
            <person name="Lokyitsang T."/>
            <person name="Lokyitsang Y."/>
            <person name="Lubonja R."/>
            <person name="Lui A."/>
            <person name="MacDonald P."/>
            <person name="Magnisalis V."/>
            <person name="Maru K."/>
            <person name="Matthews C."/>
            <person name="McCusker W."/>
            <person name="McDonough S."/>
            <person name="Mehta T."/>
            <person name="Meldrim J."/>
            <person name="Meneus L."/>
            <person name="Mihai O."/>
            <person name="Mihalev A."/>
            <person name="Mihova T."/>
            <person name="Mittelman R."/>
            <person name="Mlenga V."/>
            <person name="Montmayeur A."/>
            <person name="Mulrain L."/>
            <person name="Navidi A."/>
            <person name="Naylor J."/>
            <person name="Negash T."/>
            <person name="Nguyen T."/>
            <person name="Nguyen N."/>
            <person name="Nicol R."/>
            <person name="Norbu C."/>
            <person name="Norbu N."/>
            <person name="Novod N."/>
            <person name="O'Neill B."/>
            <person name="Osman S."/>
            <person name="Markiewicz E."/>
            <person name="Oyono O.L."/>
            <person name="Patti C."/>
            <person name="Phunkhang P."/>
            <person name="Pierre F."/>
            <person name="Priest M."/>
            <person name="Raghuraman S."/>
            <person name="Rege F."/>
            <person name="Reyes R."/>
            <person name="Rise C."/>
            <person name="Rogov P."/>
            <person name="Ross K."/>
            <person name="Ryan E."/>
            <person name="Settipalli S."/>
            <person name="Shea T."/>
            <person name="Sherpa N."/>
            <person name="Shi L."/>
            <person name="Shih D."/>
            <person name="Sparrow T."/>
            <person name="Spaulding J."/>
            <person name="Stalker J."/>
            <person name="Stange-Thomann N."/>
            <person name="Stavropoulos S."/>
            <person name="Stone C."/>
            <person name="Strader C."/>
            <person name="Tesfaye S."/>
            <person name="Thomson T."/>
            <person name="Thoulutsang Y."/>
            <person name="Thoulutsang D."/>
            <person name="Topham K."/>
            <person name="Topping I."/>
            <person name="Tsamla T."/>
            <person name="Vassiliev H."/>
            <person name="Vo A."/>
            <person name="Wangchuk T."/>
            <person name="Wangdi T."/>
            <person name="Weiand M."/>
            <person name="Wilkinson J."/>
            <person name="Wilson A."/>
            <person name="Yadav S."/>
            <person name="Young G."/>
            <person name="Yu Q."/>
            <person name="Zembek L."/>
            <person name="Zhong D."/>
            <person name="Zimmer A."/>
            <person name="Zwirko Z."/>
            <person name="Jaffe D.B."/>
            <person name="Alvarez P."/>
            <person name="Brockman W."/>
            <person name="Butler J."/>
            <person name="Chin C."/>
            <person name="Gnerre S."/>
            <person name="Grabherr M."/>
            <person name="Kleber M."/>
            <person name="Mauceli E."/>
            <person name="MacCallum I."/>
        </authorList>
    </citation>
    <scope>NUCLEOTIDE SEQUENCE [LARGE SCALE GENOMIC DNA]</scope>
    <source>
        <strain evidence="7">Tucson 15010-1051.87</strain>
    </source>
</reference>
<organism evidence="6 7">
    <name type="scientific">Drosophila virilis</name>
    <name type="common">Fruit fly</name>
    <dbReference type="NCBI Taxonomy" id="7244"/>
    <lineage>
        <taxon>Eukaryota</taxon>
        <taxon>Metazoa</taxon>
        <taxon>Ecdysozoa</taxon>
        <taxon>Arthropoda</taxon>
        <taxon>Hexapoda</taxon>
        <taxon>Insecta</taxon>
        <taxon>Pterygota</taxon>
        <taxon>Neoptera</taxon>
        <taxon>Endopterygota</taxon>
        <taxon>Diptera</taxon>
        <taxon>Brachycera</taxon>
        <taxon>Muscomorpha</taxon>
        <taxon>Ephydroidea</taxon>
        <taxon>Drosophilidae</taxon>
        <taxon>Drosophila</taxon>
    </lineage>
</organism>
<dbReference type="Proteomes" id="UP000008792">
    <property type="component" value="Unassembled WGS sequence"/>
</dbReference>
<evidence type="ECO:0000256" key="2">
    <source>
        <dbReference type="ARBA" id="ARBA00022448"/>
    </source>
</evidence>
<evidence type="ECO:0000313" key="7">
    <source>
        <dbReference type="Proteomes" id="UP000008792"/>
    </source>
</evidence>
<dbReference type="GO" id="GO:0016787">
    <property type="term" value="F:hydrolase activity"/>
    <property type="evidence" value="ECO:0007669"/>
    <property type="project" value="UniProtKB-KW"/>
</dbReference>
<dbReference type="GO" id="GO:0046961">
    <property type="term" value="F:proton-transporting ATPase activity, rotational mechanism"/>
    <property type="evidence" value="ECO:0007669"/>
    <property type="project" value="InterPro"/>
</dbReference>
<feature type="region of interest" description="Disordered" evidence="5">
    <location>
        <begin position="1"/>
        <end position="28"/>
    </location>
</feature>
<dbReference type="GO" id="GO:0016020">
    <property type="term" value="C:membrane"/>
    <property type="evidence" value="ECO:0007669"/>
    <property type="project" value="TreeGrafter"/>
</dbReference>
<proteinExistence type="inferred from homology"/>
<dbReference type="SUPFAM" id="SSF159468">
    <property type="entry name" value="AtpF-like"/>
    <property type="match status" value="1"/>
</dbReference>
<sequence length="146" mass="16955">MSDKAQQKKHASDEESEDESDEEELIVEEPEDPSVIRIGVIADTEVTLGLLLAGIGYHRENFRNYLMVEHGTTLDEVEGFFQVLYKRHNIGIILLDYPTAKRLNHVLDKCKKMLPIVVILPTKASIIPYMEEKDRQRRQRQRDAYM</sequence>
<dbReference type="eggNOG" id="ENOG502T8W8">
    <property type="taxonomic scope" value="Eukaryota"/>
</dbReference>
<dbReference type="OrthoDB" id="10261947at2759"/>
<dbReference type="STRING" id="7244.B4M737"/>
<dbReference type="SMR" id="B4M737"/>
<dbReference type="Pfam" id="PF01990">
    <property type="entry name" value="ATP-synt_F"/>
    <property type="match status" value="1"/>
</dbReference>
<feature type="compositionally biased region" description="Acidic residues" evidence="5">
    <location>
        <begin position="14"/>
        <end position="28"/>
    </location>
</feature>